<name>A0A9Q0G7S0_9ROSI</name>
<protein>
    <recommendedName>
        <fullName evidence="4">RRM domain-containing protein</fullName>
    </recommendedName>
</protein>
<dbReference type="Proteomes" id="UP001141552">
    <property type="component" value="Unassembled WGS sequence"/>
</dbReference>
<sequence length="154" mass="17367">MSAFHRKILLISILAPCFCNLEDVLLMYPILYSISFARTSVFTAGISFSSTEKALAEAFSKFGEVVEGPGSKSLGGRWMDVSFTLGFDLSKLISKGTHSGARCYMLLCRDHHFSRHLFPSFFFSLMKCIVTRKDDSLDHNLNFGEFVLTFLLRN</sequence>
<organism evidence="2 3">
    <name type="scientific">Turnera subulata</name>
    <dbReference type="NCBI Taxonomy" id="218843"/>
    <lineage>
        <taxon>Eukaryota</taxon>
        <taxon>Viridiplantae</taxon>
        <taxon>Streptophyta</taxon>
        <taxon>Embryophyta</taxon>
        <taxon>Tracheophyta</taxon>
        <taxon>Spermatophyta</taxon>
        <taxon>Magnoliopsida</taxon>
        <taxon>eudicotyledons</taxon>
        <taxon>Gunneridae</taxon>
        <taxon>Pentapetalae</taxon>
        <taxon>rosids</taxon>
        <taxon>fabids</taxon>
        <taxon>Malpighiales</taxon>
        <taxon>Passifloraceae</taxon>
        <taxon>Turnera</taxon>
    </lineage>
</organism>
<evidence type="ECO:0000256" key="1">
    <source>
        <dbReference type="SAM" id="SignalP"/>
    </source>
</evidence>
<evidence type="ECO:0000313" key="3">
    <source>
        <dbReference type="Proteomes" id="UP001141552"/>
    </source>
</evidence>
<dbReference type="AlphaFoldDB" id="A0A9Q0G7S0"/>
<reference evidence="2" key="1">
    <citation type="submission" date="2022-02" db="EMBL/GenBank/DDBJ databases">
        <authorList>
            <person name="Henning P.M."/>
            <person name="McCubbin A.G."/>
            <person name="Shore J.S."/>
        </authorList>
    </citation>
    <scope>NUCLEOTIDE SEQUENCE</scope>
    <source>
        <strain evidence="2">F60SS</strain>
        <tissue evidence="2">Leaves</tissue>
    </source>
</reference>
<comment type="caution">
    <text evidence="2">The sequence shown here is derived from an EMBL/GenBank/DDBJ whole genome shotgun (WGS) entry which is preliminary data.</text>
</comment>
<proteinExistence type="predicted"/>
<keyword evidence="1" id="KW-0732">Signal</keyword>
<evidence type="ECO:0000313" key="2">
    <source>
        <dbReference type="EMBL" id="KAJ4845134.1"/>
    </source>
</evidence>
<evidence type="ECO:0008006" key="4">
    <source>
        <dbReference type="Google" id="ProtNLM"/>
    </source>
</evidence>
<keyword evidence="3" id="KW-1185">Reference proteome</keyword>
<feature type="signal peptide" evidence="1">
    <location>
        <begin position="1"/>
        <end position="19"/>
    </location>
</feature>
<feature type="chain" id="PRO_5040122004" description="RRM domain-containing protein" evidence="1">
    <location>
        <begin position="20"/>
        <end position="154"/>
    </location>
</feature>
<reference evidence="2" key="2">
    <citation type="journal article" date="2023" name="Plants (Basel)">
        <title>Annotation of the Turnera subulata (Passifloraceae) Draft Genome Reveals the S-Locus Evolved after the Divergence of Turneroideae from Passifloroideae in a Stepwise Manner.</title>
        <authorList>
            <person name="Henning P.M."/>
            <person name="Roalson E.H."/>
            <person name="Mir W."/>
            <person name="McCubbin A.G."/>
            <person name="Shore J.S."/>
        </authorList>
    </citation>
    <scope>NUCLEOTIDE SEQUENCE</scope>
    <source>
        <tissue evidence="2">Leaves</tissue>
    </source>
</reference>
<dbReference type="EMBL" id="JAKUCV010001759">
    <property type="protein sequence ID" value="KAJ4845134.1"/>
    <property type="molecule type" value="Genomic_DNA"/>
</dbReference>
<gene>
    <name evidence="2" type="ORF">Tsubulata_018394</name>
</gene>
<accession>A0A9Q0G7S0</accession>